<gene>
    <name evidence="2" type="ORF">RFI_21924</name>
</gene>
<feature type="region of interest" description="Disordered" evidence="1">
    <location>
        <begin position="276"/>
        <end position="295"/>
    </location>
</feature>
<evidence type="ECO:0000313" key="3">
    <source>
        <dbReference type="Proteomes" id="UP000023152"/>
    </source>
</evidence>
<comment type="caution">
    <text evidence="2">The sequence shown here is derived from an EMBL/GenBank/DDBJ whole genome shotgun (WGS) entry which is preliminary data.</text>
</comment>
<feature type="non-terminal residue" evidence="2">
    <location>
        <position position="1"/>
    </location>
</feature>
<accession>X6MQT8</accession>
<evidence type="ECO:0000313" key="2">
    <source>
        <dbReference type="EMBL" id="ETO15440.1"/>
    </source>
</evidence>
<feature type="region of interest" description="Disordered" evidence="1">
    <location>
        <begin position="1"/>
        <end position="79"/>
    </location>
</feature>
<sequence length="407" mass="47363">KKKKEQEQPSKLEVEARESEIKTKARTKTKAKANPDQRAKPKTKDKPKSKLMCKTNMDANEDHDSKSKIKKEKSKTQSDIEELQKQIGAEAKTQIEKQQKRLKEMEQEMEDKVTKVCAKIAENQKAVQQAFNQLLSEVQQQKSIQRQVLQVALKENQKWLDRAIQWENTFETQHWNATSDTEKAVTVEKAKQFYQDCLQYCHSKYAIPLKKISLEFFHFLALFVYIYKCIYNSAPIRQEMIGSVSGKLAVKPKVTVNIVKKMIEREDSPEIVKDEKKYADDSSATRERNNKHVDRSSEKVPVLRIAIEPSDLKTYQVHGYVVQIIQRDFEPKIAEIGADKNFVEIELVHKLTRWCGDIWVQNSFSLRPQGQQNIFLLILSKKFTFLPVQNNVGCLKFEIFPIFFICC</sequence>
<feature type="compositionally biased region" description="Basic and acidic residues" evidence="1">
    <location>
        <begin position="33"/>
        <end position="48"/>
    </location>
</feature>
<organism evidence="2 3">
    <name type="scientific">Reticulomyxa filosa</name>
    <dbReference type="NCBI Taxonomy" id="46433"/>
    <lineage>
        <taxon>Eukaryota</taxon>
        <taxon>Sar</taxon>
        <taxon>Rhizaria</taxon>
        <taxon>Retaria</taxon>
        <taxon>Foraminifera</taxon>
        <taxon>Monothalamids</taxon>
        <taxon>Reticulomyxidae</taxon>
        <taxon>Reticulomyxa</taxon>
    </lineage>
</organism>
<name>X6MQT8_RETFI</name>
<dbReference type="Proteomes" id="UP000023152">
    <property type="component" value="Unassembled WGS sequence"/>
</dbReference>
<protein>
    <submittedName>
        <fullName evidence="2">Uncharacterized protein</fullName>
    </submittedName>
</protein>
<feature type="compositionally biased region" description="Basic and acidic residues" evidence="1">
    <location>
        <begin position="1"/>
        <end position="23"/>
    </location>
</feature>
<dbReference type="AlphaFoldDB" id="X6MQT8"/>
<evidence type="ECO:0000256" key="1">
    <source>
        <dbReference type="SAM" id="MobiDB-lite"/>
    </source>
</evidence>
<keyword evidence="3" id="KW-1185">Reference proteome</keyword>
<reference evidence="2 3" key="1">
    <citation type="journal article" date="2013" name="Curr. Biol.">
        <title>The Genome of the Foraminiferan Reticulomyxa filosa.</title>
        <authorList>
            <person name="Glockner G."/>
            <person name="Hulsmann N."/>
            <person name="Schleicher M."/>
            <person name="Noegel A.A."/>
            <person name="Eichinger L."/>
            <person name="Gallinger C."/>
            <person name="Pawlowski J."/>
            <person name="Sierra R."/>
            <person name="Euteneuer U."/>
            <person name="Pillet L."/>
            <person name="Moustafa A."/>
            <person name="Platzer M."/>
            <person name="Groth M."/>
            <person name="Szafranski K."/>
            <person name="Schliwa M."/>
        </authorList>
    </citation>
    <scope>NUCLEOTIDE SEQUENCE [LARGE SCALE GENOMIC DNA]</scope>
</reference>
<dbReference type="EMBL" id="ASPP01019130">
    <property type="protein sequence ID" value="ETO15440.1"/>
    <property type="molecule type" value="Genomic_DNA"/>
</dbReference>
<proteinExistence type="predicted"/>